<dbReference type="Pfam" id="PF13519">
    <property type="entry name" value="VWA_2"/>
    <property type="match status" value="1"/>
</dbReference>
<dbReference type="InterPro" id="IPR036465">
    <property type="entry name" value="vWFA_dom_sf"/>
</dbReference>
<dbReference type="SUPFAM" id="SSF53300">
    <property type="entry name" value="vWA-like"/>
    <property type="match status" value="1"/>
</dbReference>
<reference evidence="3" key="1">
    <citation type="submission" date="2021-12" db="EMBL/GenBank/DDBJ databases">
        <authorList>
            <person name="King R."/>
        </authorList>
    </citation>
    <scope>NUCLEOTIDE SEQUENCE</scope>
</reference>
<name>A0A9P0API7_BRAAE</name>
<sequence length="264" mass="29951">MAFETTVFCLDNSDFTLIEDHVPNRIYVECQGIHLICVSKTLSNPSNYFGLVAMANVEILAPLTQNYNEVLSKSKNLKLHEQIDFVAGLHLAYSMLIKRPNKESKMKLIAFIASPCIINEKQLRKLAKILKRSKVTVEIIFMDQHPDTLRKMFDFTMDLNGDNNLTNNVVIILPDTNIASAIRSSQILPFTYITADVEEEQAYFLLAMRISLQEKEHLDAGTSAAIKVEDSSNMNVILEDDDKEEDALSQEDETFQSVENNKKK</sequence>
<dbReference type="GO" id="GO:0008540">
    <property type="term" value="C:proteasome regulatory particle, base subcomplex"/>
    <property type="evidence" value="ECO:0007669"/>
    <property type="project" value="TreeGrafter"/>
</dbReference>
<dbReference type="Proteomes" id="UP001154078">
    <property type="component" value="Chromosome 1"/>
</dbReference>
<dbReference type="InterPro" id="IPR027040">
    <property type="entry name" value="PSMD4"/>
</dbReference>
<dbReference type="PANTHER" id="PTHR10223">
    <property type="entry name" value="26S PROTEASOME NON-ATPASE REGULATORY SUBUNIT 4"/>
    <property type="match status" value="1"/>
</dbReference>
<dbReference type="AlphaFoldDB" id="A0A9P0API7"/>
<evidence type="ECO:0000313" key="3">
    <source>
        <dbReference type="EMBL" id="CAH0545642.1"/>
    </source>
</evidence>
<organism evidence="3 4">
    <name type="scientific">Brassicogethes aeneus</name>
    <name type="common">Rape pollen beetle</name>
    <name type="synonym">Meligethes aeneus</name>
    <dbReference type="NCBI Taxonomy" id="1431903"/>
    <lineage>
        <taxon>Eukaryota</taxon>
        <taxon>Metazoa</taxon>
        <taxon>Ecdysozoa</taxon>
        <taxon>Arthropoda</taxon>
        <taxon>Hexapoda</taxon>
        <taxon>Insecta</taxon>
        <taxon>Pterygota</taxon>
        <taxon>Neoptera</taxon>
        <taxon>Endopterygota</taxon>
        <taxon>Coleoptera</taxon>
        <taxon>Polyphaga</taxon>
        <taxon>Cucujiformia</taxon>
        <taxon>Nitidulidae</taxon>
        <taxon>Meligethinae</taxon>
        <taxon>Brassicogethes</taxon>
    </lineage>
</organism>
<keyword evidence="4" id="KW-1185">Reference proteome</keyword>
<accession>A0A9P0API7</accession>
<feature type="compositionally biased region" description="Acidic residues" evidence="1">
    <location>
        <begin position="241"/>
        <end position="254"/>
    </location>
</feature>
<evidence type="ECO:0000256" key="1">
    <source>
        <dbReference type="SAM" id="MobiDB-lite"/>
    </source>
</evidence>
<dbReference type="PANTHER" id="PTHR10223:SF0">
    <property type="entry name" value="26S PROTEASOME NON-ATPASE REGULATORY SUBUNIT 4"/>
    <property type="match status" value="1"/>
</dbReference>
<dbReference type="OrthoDB" id="1731724at2759"/>
<dbReference type="GO" id="GO:0005829">
    <property type="term" value="C:cytosol"/>
    <property type="evidence" value="ECO:0007669"/>
    <property type="project" value="TreeGrafter"/>
</dbReference>
<proteinExistence type="predicted"/>
<dbReference type="GO" id="GO:0005634">
    <property type="term" value="C:nucleus"/>
    <property type="evidence" value="ECO:0007669"/>
    <property type="project" value="TreeGrafter"/>
</dbReference>
<protein>
    <recommendedName>
        <fullName evidence="2">VWFA domain-containing protein</fullName>
    </recommendedName>
</protein>
<evidence type="ECO:0000313" key="4">
    <source>
        <dbReference type="Proteomes" id="UP001154078"/>
    </source>
</evidence>
<gene>
    <name evidence="3" type="ORF">MELIAE_LOCUS12</name>
</gene>
<dbReference type="GO" id="GO:0031593">
    <property type="term" value="F:polyubiquitin modification-dependent protein binding"/>
    <property type="evidence" value="ECO:0007669"/>
    <property type="project" value="TreeGrafter"/>
</dbReference>
<evidence type="ECO:0000259" key="2">
    <source>
        <dbReference type="Pfam" id="PF13519"/>
    </source>
</evidence>
<feature type="region of interest" description="Disordered" evidence="1">
    <location>
        <begin position="241"/>
        <end position="264"/>
    </location>
</feature>
<feature type="domain" description="VWFA" evidence="2">
    <location>
        <begin position="6"/>
        <end position="111"/>
    </location>
</feature>
<dbReference type="InterPro" id="IPR002035">
    <property type="entry name" value="VWF_A"/>
</dbReference>
<dbReference type="GO" id="GO:0043161">
    <property type="term" value="P:proteasome-mediated ubiquitin-dependent protein catabolic process"/>
    <property type="evidence" value="ECO:0007669"/>
    <property type="project" value="TreeGrafter"/>
</dbReference>
<dbReference type="Gene3D" id="3.40.50.410">
    <property type="entry name" value="von Willebrand factor, type A domain"/>
    <property type="match status" value="1"/>
</dbReference>
<dbReference type="EMBL" id="OV121132">
    <property type="protein sequence ID" value="CAH0545642.1"/>
    <property type="molecule type" value="Genomic_DNA"/>
</dbReference>
<feature type="compositionally biased region" description="Polar residues" evidence="1">
    <location>
        <begin position="255"/>
        <end position="264"/>
    </location>
</feature>